<gene>
    <name evidence="1" type="ORF">D8Y22_08080</name>
</gene>
<comment type="caution">
    <text evidence="1">The sequence shown here is derived from an EMBL/GenBank/DDBJ whole genome shotgun (WGS) entry which is preliminary data.</text>
</comment>
<dbReference type="Pfam" id="PF24366">
    <property type="entry name" value="DUF7522"/>
    <property type="match status" value="1"/>
</dbReference>
<evidence type="ECO:0000313" key="2">
    <source>
        <dbReference type="Proteomes" id="UP000318864"/>
    </source>
</evidence>
<keyword evidence="2" id="KW-1185">Reference proteome</keyword>
<dbReference type="InterPro" id="IPR055944">
    <property type="entry name" value="DUF7522"/>
</dbReference>
<dbReference type="AlphaFoldDB" id="A0A4V3VLC9"/>
<reference evidence="1 2" key="1">
    <citation type="submission" date="2018-10" db="EMBL/GenBank/DDBJ databases">
        <title>Natronolimnobius sp. XQ-INN 246 isolated from Inner Mongolia Autonomous Region of China.</title>
        <authorList>
            <person name="Xue Q."/>
        </authorList>
    </citation>
    <scope>NUCLEOTIDE SEQUENCE [LARGE SCALE GENOMIC DNA]</scope>
    <source>
        <strain evidence="1 2">XQ-INN 246</strain>
    </source>
</reference>
<proteinExistence type="predicted"/>
<dbReference type="Proteomes" id="UP000318864">
    <property type="component" value="Unassembled WGS sequence"/>
</dbReference>
<dbReference type="EMBL" id="RBZW01000021">
    <property type="protein sequence ID" value="THE65167.1"/>
    <property type="molecule type" value="Genomic_DNA"/>
</dbReference>
<organism evidence="1 2">
    <name type="scientific">Salinadaptatus halalkaliphilus</name>
    <dbReference type="NCBI Taxonomy" id="2419781"/>
    <lineage>
        <taxon>Archaea</taxon>
        <taxon>Methanobacteriati</taxon>
        <taxon>Methanobacteriota</taxon>
        <taxon>Stenosarchaea group</taxon>
        <taxon>Halobacteria</taxon>
        <taxon>Halobacteriales</taxon>
        <taxon>Natrialbaceae</taxon>
        <taxon>Salinadaptatus</taxon>
    </lineage>
</organism>
<sequence>MQSIWDAVADRVDDDLRAVVCYGPVESDSAVRDDIEDRYTVRDGRTVVDHTIVDQLRYKRHEDAVEAGSLTAVLKVFEDAWVVSCPDSFERKSGVLVSIDRNGSTEIDDIGWCLEYLENDVADLTPGDT</sequence>
<protein>
    <submittedName>
        <fullName evidence="1">Uncharacterized protein</fullName>
    </submittedName>
</protein>
<evidence type="ECO:0000313" key="1">
    <source>
        <dbReference type="EMBL" id="THE65167.1"/>
    </source>
</evidence>
<name>A0A4V3VLC9_9EURY</name>
<accession>A0A4V3VLC9</accession>